<reference evidence="2" key="1">
    <citation type="submission" date="2022-09" db="EMBL/GenBank/DDBJ databases">
        <authorList>
            <person name="Li D."/>
            <person name="Cheng J."/>
            <person name="Li Y."/>
        </authorList>
    </citation>
    <scope>NUCLEOTIDE SEQUENCE</scope>
    <source>
        <strain evidence="2">DL</strain>
    </source>
</reference>
<feature type="transmembrane region" description="Helical" evidence="1">
    <location>
        <begin position="30"/>
        <end position="48"/>
    </location>
</feature>
<keyword evidence="1" id="KW-0812">Transmembrane</keyword>
<proteinExistence type="predicted"/>
<dbReference type="RefSeq" id="WP_091603033.1">
    <property type="nucleotide sequence ID" value="NZ_CECE01000004.1"/>
</dbReference>
<sequence length="100" mass="10438">MGEVLLAAAALAAAGFIVRAADPRRSTYGVLLLPGISLAAGLSIWIILQFTPVVTSTGFSWLSWAVPVLTGPAAAVAAALATVSRRLPRDNAERERILKL</sequence>
<keyword evidence="1" id="KW-0472">Membrane</keyword>
<feature type="transmembrane region" description="Helical" evidence="1">
    <location>
        <begin position="60"/>
        <end position="81"/>
    </location>
</feature>
<accession>A0ABY6FPX2</accession>
<keyword evidence="3" id="KW-1185">Reference proteome</keyword>
<dbReference type="Proteomes" id="UP001063368">
    <property type="component" value="Chromosome"/>
</dbReference>
<organism evidence="2 3">
    <name type="scientific">Arthrobacter koreensis</name>
    <dbReference type="NCBI Taxonomy" id="199136"/>
    <lineage>
        <taxon>Bacteria</taxon>
        <taxon>Bacillati</taxon>
        <taxon>Actinomycetota</taxon>
        <taxon>Actinomycetes</taxon>
        <taxon>Micrococcales</taxon>
        <taxon>Micrococcaceae</taxon>
        <taxon>Arthrobacter</taxon>
    </lineage>
</organism>
<evidence type="ECO:0000256" key="1">
    <source>
        <dbReference type="SAM" id="Phobius"/>
    </source>
</evidence>
<protein>
    <submittedName>
        <fullName evidence="2">Uncharacterized protein</fullName>
    </submittedName>
</protein>
<name>A0ABY6FPX2_9MICC</name>
<dbReference type="EMBL" id="CP106856">
    <property type="protein sequence ID" value="UYB35258.1"/>
    <property type="molecule type" value="Genomic_DNA"/>
</dbReference>
<keyword evidence="1" id="KW-1133">Transmembrane helix</keyword>
<evidence type="ECO:0000313" key="3">
    <source>
        <dbReference type="Proteomes" id="UP001063368"/>
    </source>
</evidence>
<gene>
    <name evidence="2" type="ORF">N9A08_11520</name>
</gene>
<evidence type="ECO:0000313" key="2">
    <source>
        <dbReference type="EMBL" id="UYB35258.1"/>
    </source>
</evidence>